<dbReference type="SUPFAM" id="SSF143081">
    <property type="entry name" value="BB1717-like"/>
    <property type="match status" value="1"/>
</dbReference>
<keyword evidence="4 8" id="KW-0378">Hydrolase</keyword>
<dbReference type="Proteomes" id="UP000001880">
    <property type="component" value="Chromosome"/>
</dbReference>
<keyword evidence="11" id="KW-1185">Reference proteome</keyword>
<keyword evidence="6" id="KW-0238">DNA-binding</keyword>
<feature type="compositionally biased region" description="Low complexity" evidence="9">
    <location>
        <begin position="253"/>
        <end position="266"/>
    </location>
</feature>
<keyword evidence="5" id="KW-0190">Covalent protein-DNA linkage</keyword>
<dbReference type="GO" id="GO:0006508">
    <property type="term" value="P:proteolysis"/>
    <property type="evidence" value="ECO:0007669"/>
    <property type="project" value="UniProtKB-KW"/>
</dbReference>
<dbReference type="EMBL" id="CP001804">
    <property type="protein sequence ID" value="ACY15132.1"/>
    <property type="molecule type" value="Genomic_DNA"/>
</dbReference>
<dbReference type="InterPro" id="IPR003738">
    <property type="entry name" value="SRAP"/>
</dbReference>
<dbReference type="HOGENOM" id="CLU_035990_6_2_7"/>
<evidence type="ECO:0000313" key="11">
    <source>
        <dbReference type="Proteomes" id="UP000001880"/>
    </source>
</evidence>
<keyword evidence="7" id="KW-0456">Lyase</keyword>
<evidence type="ECO:0000313" key="10">
    <source>
        <dbReference type="EMBL" id="ACY15132.1"/>
    </source>
</evidence>
<dbReference type="STRING" id="502025.Hoch_2598"/>
<evidence type="ECO:0000256" key="5">
    <source>
        <dbReference type="ARBA" id="ARBA00023124"/>
    </source>
</evidence>
<dbReference type="RefSeq" id="WP_012827740.1">
    <property type="nucleotide sequence ID" value="NC_013440.1"/>
</dbReference>
<dbReference type="GO" id="GO:0003697">
    <property type="term" value="F:single-stranded DNA binding"/>
    <property type="evidence" value="ECO:0007669"/>
    <property type="project" value="InterPro"/>
</dbReference>
<evidence type="ECO:0000256" key="6">
    <source>
        <dbReference type="ARBA" id="ARBA00023125"/>
    </source>
</evidence>
<reference evidence="10 11" key="1">
    <citation type="journal article" date="2010" name="Stand. Genomic Sci.">
        <title>Complete genome sequence of Haliangium ochraceum type strain (SMP-2).</title>
        <authorList>
            <consortium name="US DOE Joint Genome Institute (JGI-PGF)"/>
            <person name="Ivanova N."/>
            <person name="Daum C."/>
            <person name="Lang E."/>
            <person name="Abt B."/>
            <person name="Kopitz M."/>
            <person name="Saunders E."/>
            <person name="Lapidus A."/>
            <person name="Lucas S."/>
            <person name="Glavina Del Rio T."/>
            <person name="Nolan M."/>
            <person name="Tice H."/>
            <person name="Copeland A."/>
            <person name="Cheng J.F."/>
            <person name="Chen F."/>
            <person name="Bruce D."/>
            <person name="Goodwin L."/>
            <person name="Pitluck S."/>
            <person name="Mavromatis K."/>
            <person name="Pati A."/>
            <person name="Mikhailova N."/>
            <person name="Chen A."/>
            <person name="Palaniappan K."/>
            <person name="Land M."/>
            <person name="Hauser L."/>
            <person name="Chang Y.J."/>
            <person name="Jeffries C.D."/>
            <person name="Detter J.C."/>
            <person name="Brettin T."/>
            <person name="Rohde M."/>
            <person name="Goker M."/>
            <person name="Bristow J."/>
            <person name="Markowitz V."/>
            <person name="Eisen J.A."/>
            <person name="Hugenholtz P."/>
            <person name="Kyrpides N.C."/>
            <person name="Klenk H.P."/>
        </authorList>
    </citation>
    <scope>NUCLEOTIDE SEQUENCE [LARGE SCALE GENOMIC DNA]</scope>
    <source>
        <strain evidence="11">DSM 14365 / CIP 107738 / JCM 11303 / AJ 13395 / SMP-2</strain>
    </source>
</reference>
<dbReference type="PANTHER" id="PTHR13604:SF0">
    <property type="entry name" value="ABASIC SITE PROCESSING PROTEIN HMCES"/>
    <property type="match status" value="1"/>
</dbReference>
<dbReference type="GO" id="GO:0016829">
    <property type="term" value="F:lyase activity"/>
    <property type="evidence" value="ECO:0007669"/>
    <property type="project" value="UniProtKB-KW"/>
</dbReference>
<dbReference type="GO" id="GO:0106300">
    <property type="term" value="P:protein-DNA covalent cross-linking repair"/>
    <property type="evidence" value="ECO:0007669"/>
    <property type="project" value="InterPro"/>
</dbReference>
<feature type="region of interest" description="Disordered" evidence="9">
    <location>
        <begin position="252"/>
        <end position="290"/>
    </location>
</feature>
<dbReference type="KEGG" id="hoh:Hoch_2598"/>
<keyword evidence="2 8" id="KW-0645">Protease</keyword>
<dbReference type="GO" id="GO:0008233">
    <property type="term" value="F:peptidase activity"/>
    <property type="evidence" value="ECO:0007669"/>
    <property type="project" value="UniProtKB-KW"/>
</dbReference>
<evidence type="ECO:0000256" key="1">
    <source>
        <dbReference type="ARBA" id="ARBA00008136"/>
    </source>
</evidence>
<keyword evidence="3" id="KW-0227">DNA damage</keyword>
<accession>D0LLV4</accession>
<dbReference type="EC" id="3.4.-.-" evidence="8"/>
<dbReference type="InterPro" id="IPR036590">
    <property type="entry name" value="SRAP-like"/>
</dbReference>
<evidence type="ECO:0000256" key="2">
    <source>
        <dbReference type="ARBA" id="ARBA00022670"/>
    </source>
</evidence>
<evidence type="ECO:0000256" key="4">
    <source>
        <dbReference type="ARBA" id="ARBA00022801"/>
    </source>
</evidence>
<dbReference type="Gene3D" id="3.90.1680.10">
    <property type="entry name" value="SOS response associated peptidase-like"/>
    <property type="match status" value="1"/>
</dbReference>
<dbReference type="eggNOG" id="COG2135">
    <property type="taxonomic scope" value="Bacteria"/>
</dbReference>
<gene>
    <name evidence="10" type="ordered locus">Hoch_2598</name>
</gene>
<evidence type="ECO:0000256" key="8">
    <source>
        <dbReference type="RuleBase" id="RU364100"/>
    </source>
</evidence>
<protein>
    <recommendedName>
        <fullName evidence="8">Abasic site processing protein</fullName>
        <ecNumber evidence="8">3.4.-.-</ecNumber>
    </recommendedName>
</protein>
<comment type="similarity">
    <text evidence="1 8">Belongs to the SOS response-associated peptidase family.</text>
</comment>
<dbReference type="Pfam" id="PF02586">
    <property type="entry name" value="SRAP"/>
    <property type="match status" value="1"/>
</dbReference>
<evidence type="ECO:0000256" key="9">
    <source>
        <dbReference type="SAM" id="MobiDB-lite"/>
    </source>
</evidence>
<dbReference type="AlphaFoldDB" id="D0LLV4"/>
<name>D0LLV4_HALO1</name>
<dbReference type="PANTHER" id="PTHR13604">
    <property type="entry name" value="DC12-RELATED"/>
    <property type="match status" value="1"/>
</dbReference>
<evidence type="ECO:0000256" key="7">
    <source>
        <dbReference type="ARBA" id="ARBA00023239"/>
    </source>
</evidence>
<sequence length="290" mass="31583">MCGRYTLTSFADLADEFDIDAVPAHFAAARYNIAPGQDVLVIPNHPTRELRALRWGLVPSWAKDARIGHRLVNARSESASEKPAFRDAMRRRRCIVVADGFYEWRARSGQTTAKAAKAAKAAKVPHFIHRGDRRVFAMAGLWERWRDPSAAPAADDTDGRAGDAGAAARGGWLETCTILTCAANDALAPIHHRMPVVLDRSSYHLWLDPRPADARALAQLNALLRPAPAQLFATYPVTSRVNTPAYDDAECLAPRSASEPAEADAAGARDRTGARAKHTAQLALFDDPSD</sequence>
<proteinExistence type="inferred from homology"/>
<organism evidence="10 11">
    <name type="scientific">Haliangium ochraceum (strain DSM 14365 / JCM 11303 / SMP-2)</name>
    <dbReference type="NCBI Taxonomy" id="502025"/>
    <lineage>
        <taxon>Bacteria</taxon>
        <taxon>Pseudomonadati</taxon>
        <taxon>Myxococcota</taxon>
        <taxon>Polyangia</taxon>
        <taxon>Haliangiales</taxon>
        <taxon>Kofleriaceae</taxon>
        <taxon>Haliangium</taxon>
    </lineage>
</organism>
<evidence type="ECO:0000256" key="3">
    <source>
        <dbReference type="ARBA" id="ARBA00022763"/>
    </source>
</evidence>
<dbReference type="OrthoDB" id="6192129at2"/>